<dbReference type="InterPro" id="IPR043128">
    <property type="entry name" value="Rev_trsase/Diguanyl_cyclase"/>
</dbReference>
<dbReference type="Gene3D" id="3.30.70.270">
    <property type="match status" value="1"/>
</dbReference>
<evidence type="ECO:0000313" key="5">
    <source>
        <dbReference type="EMBL" id="RMB11972.1"/>
    </source>
</evidence>
<dbReference type="CDD" id="cd01949">
    <property type="entry name" value="GGDEF"/>
    <property type="match status" value="1"/>
</dbReference>
<dbReference type="PROSITE" id="PS50887">
    <property type="entry name" value="GGDEF"/>
    <property type="match status" value="1"/>
</dbReference>
<dbReference type="GO" id="GO:0052621">
    <property type="term" value="F:diguanylate cyclase activity"/>
    <property type="evidence" value="ECO:0007669"/>
    <property type="project" value="UniProtKB-EC"/>
</dbReference>
<dbReference type="PROSITE" id="PS50112">
    <property type="entry name" value="PAS"/>
    <property type="match status" value="1"/>
</dbReference>
<dbReference type="SMART" id="SM00267">
    <property type="entry name" value="GGDEF"/>
    <property type="match status" value="1"/>
</dbReference>
<dbReference type="PANTHER" id="PTHR45138:SF9">
    <property type="entry name" value="DIGUANYLATE CYCLASE DGCM-RELATED"/>
    <property type="match status" value="1"/>
</dbReference>
<dbReference type="Proteomes" id="UP000271227">
    <property type="component" value="Unassembled WGS sequence"/>
</dbReference>
<evidence type="ECO:0000256" key="2">
    <source>
        <dbReference type="ARBA" id="ARBA00034247"/>
    </source>
</evidence>
<proteinExistence type="predicted"/>
<dbReference type="NCBIfam" id="TIGR00254">
    <property type="entry name" value="GGDEF"/>
    <property type="match status" value="1"/>
</dbReference>
<dbReference type="InterPro" id="IPR000014">
    <property type="entry name" value="PAS"/>
</dbReference>
<feature type="domain" description="PAS" evidence="3">
    <location>
        <begin position="40"/>
        <end position="88"/>
    </location>
</feature>
<comment type="caution">
    <text evidence="5">The sequence shown here is derived from an EMBL/GenBank/DDBJ whole genome shotgun (WGS) entry which is preliminary data.</text>
</comment>
<organism evidence="5 6">
    <name type="scientific">Eilatimonas milleporae</name>
    <dbReference type="NCBI Taxonomy" id="911205"/>
    <lineage>
        <taxon>Bacteria</taxon>
        <taxon>Pseudomonadati</taxon>
        <taxon>Pseudomonadota</taxon>
        <taxon>Alphaproteobacteria</taxon>
        <taxon>Kordiimonadales</taxon>
        <taxon>Kordiimonadaceae</taxon>
        <taxon>Eilatimonas</taxon>
    </lineage>
</organism>
<dbReference type="InterPro" id="IPR050469">
    <property type="entry name" value="Diguanylate_Cyclase"/>
</dbReference>
<dbReference type="SMART" id="SM00091">
    <property type="entry name" value="PAS"/>
    <property type="match status" value="1"/>
</dbReference>
<evidence type="ECO:0000259" key="4">
    <source>
        <dbReference type="PROSITE" id="PS50887"/>
    </source>
</evidence>
<feature type="domain" description="GGDEF" evidence="4">
    <location>
        <begin position="182"/>
        <end position="326"/>
    </location>
</feature>
<dbReference type="InterPro" id="IPR029787">
    <property type="entry name" value="Nucleotide_cyclase"/>
</dbReference>
<dbReference type="Gene3D" id="3.30.450.20">
    <property type="entry name" value="PAS domain"/>
    <property type="match status" value="1"/>
</dbReference>
<dbReference type="InterPro" id="IPR000160">
    <property type="entry name" value="GGDEF_dom"/>
</dbReference>
<dbReference type="InterPro" id="IPR035965">
    <property type="entry name" value="PAS-like_dom_sf"/>
</dbReference>
<dbReference type="Pfam" id="PF00990">
    <property type="entry name" value="GGDEF"/>
    <property type="match status" value="1"/>
</dbReference>
<dbReference type="EMBL" id="REFR01000009">
    <property type="protein sequence ID" value="RMB11972.1"/>
    <property type="molecule type" value="Genomic_DNA"/>
</dbReference>
<dbReference type="FunFam" id="3.30.70.270:FF:000001">
    <property type="entry name" value="Diguanylate cyclase domain protein"/>
    <property type="match status" value="1"/>
</dbReference>
<dbReference type="AlphaFoldDB" id="A0A3M0CR50"/>
<dbReference type="PANTHER" id="PTHR45138">
    <property type="entry name" value="REGULATORY COMPONENTS OF SENSORY TRANSDUCTION SYSTEM"/>
    <property type="match status" value="1"/>
</dbReference>
<evidence type="ECO:0000313" key="6">
    <source>
        <dbReference type="Proteomes" id="UP000271227"/>
    </source>
</evidence>
<keyword evidence="6" id="KW-1185">Reference proteome</keyword>
<name>A0A3M0CR50_9PROT</name>
<sequence length="347" mass="37822">MDTAYNKDMAAPDQSENLTKGKAFDLLPAGYVLQKGGRRGRIFFANDTAERFLGRPDIPLLHTGIFDHILPRDAARVDAALTNAVTSGKVVRLKDVRMTGAQGQLRFINMVLAPADQTPAKPVKAVAGVGASVQIVIVDRSEEKRREDKLFFLSCTDPLTGAQNRRSFVRFVDDVDQSLAGISAALIILDIDHFKKVNDTHGHDAGDEVLKVLVQRCEKILAWQAMQSIDDTMPAAMLARLGGEEFAVLAPGVNEEQAMELAETLRETVAAEPIDAGDRKLSVTISLGVAVRWLGNVDVDNWMQAADVALYQAKQTGRNRTCMADDGDCDPAALPEGHRISRGKHRP</sequence>
<evidence type="ECO:0000256" key="1">
    <source>
        <dbReference type="ARBA" id="ARBA00012528"/>
    </source>
</evidence>
<dbReference type="InParanoid" id="A0A3M0CR50"/>
<comment type="catalytic activity">
    <reaction evidence="2">
        <text>2 GTP = 3',3'-c-di-GMP + 2 diphosphate</text>
        <dbReference type="Rhea" id="RHEA:24898"/>
        <dbReference type="ChEBI" id="CHEBI:33019"/>
        <dbReference type="ChEBI" id="CHEBI:37565"/>
        <dbReference type="ChEBI" id="CHEBI:58805"/>
        <dbReference type="EC" id="2.7.7.65"/>
    </reaction>
</comment>
<dbReference type="CDD" id="cd00130">
    <property type="entry name" value="PAS"/>
    <property type="match status" value="1"/>
</dbReference>
<dbReference type="SUPFAM" id="SSF55073">
    <property type="entry name" value="Nucleotide cyclase"/>
    <property type="match status" value="1"/>
</dbReference>
<protein>
    <recommendedName>
        <fullName evidence="1">diguanylate cyclase</fullName>
        <ecNumber evidence="1">2.7.7.65</ecNumber>
    </recommendedName>
</protein>
<gene>
    <name evidence="5" type="ORF">BXY39_0460</name>
</gene>
<dbReference type="EC" id="2.7.7.65" evidence="1"/>
<dbReference type="SUPFAM" id="SSF55785">
    <property type="entry name" value="PYP-like sensor domain (PAS domain)"/>
    <property type="match status" value="1"/>
</dbReference>
<accession>A0A3M0CR50</accession>
<evidence type="ECO:0000259" key="3">
    <source>
        <dbReference type="PROSITE" id="PS50112"/>
    </source>
</evidence>
<reference evidence="5 6" key="1">
    <citation type="submission" date="2018-10" db="EMBL/GenBank/DDBJ databases">
        <title>Genomic Encyclopedia of Archaeal and Bacterial Type Strains, Phase II (KMG-II): from individual species to whole genera.</title>
        <authorList>
            <person name="Goeker M."/>
        </authorList>
    </citation>
    <scope>NUCLEOTIDE SEQUENCE [LARGE SCALE GENOMIC DNA]</scope>
    <source>
        <strain evidence="5 6">DSM 25217</strain>
    </source>
</reference>